<accession>A0ABV1UP31</accession>
<reference evidence="5 6" key="1">
    <citation type="submission" date="2024-06" db="EMBL/GenBank/DDBJ databases">
        <title>The Natural Products Discovery Center: Release of the First 8490 Sequenced Strains for Exploring Actinobacteria Biosynthetic Diversity.</title>
        <authorList>
            <person name="Kalkreuter E."/>
            <person name="Kautsar S.A."/>
            <person name="Yang D."/>
            <person name="Bader C.D."/>
            <person name="Teijaro C.N."/>
            <person name="Fluegel L."/>
            <person name="Davis C.M."/>
            <person name="Simpson J.R."/>
            <person name="Lauterbach L."/>
            <person name="Steele A.D."/>
            <person name="Gui C."/>
            <person name="Meng S."/>
            <person name="Li G."/>
            <person name="Viehrig K."/>
            <person name="Ye F."/>
            <person name="Su P."/>
            <person name="Kiefer A.F."/>
            <person name="Nichols A."/>
            <person name="Cepeda A.J."/>
            <person name="Yan W."/>
            <person name="Fan B."/>
            <person name="Jiang Y."/>
            <person name="Adhikari A."/>
            <person name="Zheng C.-J."/>
            <person name="Schuster L."/>
            <person name="Cowan T.M."/>
            <person name="Smanski M.J."/>
            <person name="Chevrette M.G."/>
            <person name="De Carvalho L.P.S."/>
            <person name="Shen B."/>
        </authorList>
    </citation>
    <scope>NUCLEOTIDE SEQUENCE [LARGE SCALE GENOMIC DNA]</scope>
    <source>
        <strain evidence="5 6">NPDC000837</strain>
    </source>
</reference>
<dbReference type="Proteomes" id="UP001445472">
    <property type="component" value="Unassembled WGS sequence"/>
</dbReference>
<evidence type="ECO:0000313" key="6">
    <source>
        <dbReference type="Proteomes" id="UP001445472"/>
    </source>
</evidence>
<dbReference type="SUPFAM" id="SSF53774">
    <property type="entry name" value="Glutaminase/Asparaginase"/>
    <property type="match status" value="1"/>
</dbReference>
<evidence type="ECO:0000256" key="1">
    <source>
        <dbReference type="ARBA" id="ARBA00010518"/>
    </source>
</evidence>
<evidence type="ECO:0000259" key="4">
    <source>
        <dbReference type="Pfam" id="PF17763"/>
    </source>
</evidence>
<organism evidence="5 6">
    <name type="scientific">Streptomyces xantholiticus</name>
    <dbReference type="NCBI Taxonomy" id="68285"/>
    <lineage>
        <taxon>Bacteria</taxon>
        <taxon>Bacillati</taxon>
        <taxon>Actinomycetota</taxon>
        <taxon>Actinomycetes</taxon>
        <taxon>Kitasatosporales</taxon>
        <taxon>Streptomycetaceae</taxon>
        <taxon>Streptomyces</taxon>
    </lineage>
</organism>
<feature type="domain" description="L-asparaginase N-terminal" evidence="3">
    <location>
        <begin position="7"/>
        <end position="192"/>
    </location>
</feature>
<evidence type="ECO:0000259" key="3">
    <source>
        <dbReference type="Pfam" id="PF00710"/>
    </source>
</evidence>
<feature type="domain" description="Asparaginase/glutaminase C-terminal" evidence="4">
    <location>
        <begin position="217"/>
        <end position="320"/>
    </location>
</feature>
<keyword evidence="2" id="KW-0378">Hydrolase</keyword>
<dbReference type="InterPro" id="IPR006034">
    <property type="entry name" value="Asparaginase/glutaminase-like"/>
</dbReference>
<dbReference type="PIRSF" id="PIRSF500176">
    <property type="entry name" value="L_ASNase"/>
    <property type="match status" value="1"/>
</dbReference>
<dbReference type="PRINTS" id="PR00139">
    <property type="entry name" value="ASNGLNASE"/>
</dbReference>
<comment type="similarity">
    <text evidence="1">Belongs to the asparaginase 1 family.</text>
</comment>
<gene>
    <name evidence="5" type="ORF">ABT276_04075</name>
</gene>
<protein>
    <submittedName>
        <fullName evidence="5">Asparaginase</fullName>
    </submittedName>
</protein>
<evidence type="ECO:0000313" key="5">
    <source>
        <dbReference type="EMBL" id="MER6612569.1"/>
    </source>
</evidence>
<dbReference type="PANTHER" id="PTHR11707:SF28">
    <property type="entry name" value="60 KDA LYSOPHOSPHOLIPASE"/>
    <property type="match status" value="1"/>
</dbReference>
<name>A0ABV1UP31_9ACTN</name>
<dbReference type="PROSITE" id="PS51732">
    <property type="entry name" value="ASN_GLN_ASE_3"/>
    <property type="match status" value="1"/>
</dbReference>
<dbReference type="SFLD" id="SFLDS00057">
    <property type="entry name" value="Glutaminase/Asparaginase"/>
    <property type="match status" value="1"/>
</dbReference>
<dbReference type="Pfam" id="PF00710">
    <property type="entry name" value="Asparaginase"/>
    <property type="match status" value="1"/>
</dbReference>
<dbReference type="InterPro" id="IPR027473">
    <property type="entry name" value="L-asparaginase_C"/>
</dbReference>
<dbReference type="Pfam" id="PF17763">
    <property type="entry name" value="Asparaginase_C"/>
    <property type="match status" value="1"/>
</dbReference>
<evidence type="ECO:0000256" key="2">
    <source>
        <dbReference type="ARBA" id="ARBA00022801"/>
    </source>
</evidence>
<comment type="caution">
    <text evidence="5">The sequence shown here is derived from an EMBL/GenBank/DDBJ whole genome shotgun (WGS) entry which is preliminary data.</text>
</comment>
<dbReference type="CDD" id="cd08964">
    <property type="entry name" value="L-asparaginase_II"/>
    <property type="match status" value="1"/>
</dbReference>
<sequence>MTDRHRHVAVFSLGGTIAMTSQDAGGATPTLSATDLVAAVPGLAKTGVQIKVHDFRRLPGASLAFSDLLDLVKEIEALDVDGVVITQGTDTIEETSYLIDLAYSAETPIVVTGAMRNASMAGADGPANVLAAVRVAASAEARGLGTVVVFGEEIHAARWVRKSHATSPTAFTSYPGPIGYVAEDRVRIWSQPVEEPKIPLNQLSNDVRTAVALIGLGDDGAVLRAIGTQVNGLVVAAFGAGHVPMSCVDALADLAKEMPVILATRTGAGPVLSGTYGFPGSEADLLSRGLIPANSLGPVKARILLQLLLMRGADHSEIAEHLSHVH</sequence>
<keyword evidence="6" id="KW-1185">Reference proteome</keyword>
<dbReference type="Gene3D" id="3.40.50.1170">
    <property type="entry name" value="L-asparaginase, N-terminal domain"/>
    <property type="match status" value="1"/>
</dbReference>
<dbReference type="InterPro" id="IPR004550">
    <property type="entry name" value="AsnASE_II"/>
</dbReference>
<dbReference type="RefSeq" id="WP_351974951.1">
    <property type="nucleotide sequence ID" value="NZ_JBEPBX010000002.1"/>
</dbReference>
<proteinExistence type="inferred from homology"/>
<dbReference type="EMBL" id="JBEPBX010000002">
    <property type="protein sequence ID" value="MER6612569.1"/>
    <property type="molecule type" value="Genomic_DNA"/>
</dbReference>
<dbReference type="SMART" id="SM00870">
    <property type="entry name" value="Asparaginase"/>
    <property type="match status" value="1"/>
</dbReference>
<dbReference type="PANTHER" id="PTHR11707">
    <property type="entry name" value="L-ASPARAGINASE"/>
    <property type="match status" value="1"/>
</dbReference>
<dbReference type="InterPro" id="IPR037152">
    <property type="entry name" value="L-asparaginase_N_sf"/>
</dbReference>
<dbReference type="Gene3D" id="3.40.50.40">
    <property type="match status" value="1"/>
</dbReference>
<dbReference type="InterPro" id="IPR040919">
    <property type="entry name" value="Asparaginase_C"/>
</dbReference>
<dbReference type="InterPro" id="IPR036152">
    <property type="entry name" value="Asp/glu_Ase-like_sf"/>
</dbReference>
<dbReference type="InterPro" id="IPR027474">
    <property type="entry name" value="L-asparaginase_N"/>
</dbReference>
<dbReference type="PIRSF" id="PIRSF001220">
    <property type="entry name" value="L-ASNase_gatD"/>
    <property type="match status" value="1"/>
</dbReference>